<evidence type="ECO:0000256" key="6">
    <source>
        <dbReference type="ARBA" id="ARBA00022771"/>
    </source>
</evidence>
<dbReference type="Gene3D" id="4.10.1000.10">
    <property type="entry name" value="Zinc finger, CCCH-type"/>
    <property type="match status" value="1"/>
</dbReference>
<keyword evidence="9 12" id="KW-0539">Nucleus</keyword>
<evidence type="ECO:0000256" key="11">
    <source>
        <dbReference type="PROSITE-ProRule" id="PRU00723"/>
    </source>
</evidence>
<dbReference type="GO" id="GO:0005634">
    <property type="term" value="C:nucleus"/>
    <property type="evidence" value="ECO:0007669"/>
    <property type="project" value="UniProtKB-SubCell"/>
</dbReference>
<dbReference type="GO" id="GO:0031124">
    <property type="term" value="P:mRNA 3'-end processing"/>
    <property type="evidence" value="ECO:0007669"/>
    <property type="project" value="UniProtKB-UniRule"/>
</dbReference>
<evidence type="ECO:0000256" key="5">
    <source>
        <dbReference type="ARBA" id="ARBA00022737"/>
    </source>
</evidence>
<reference evidence="15 16" key="1">
    <citation type="submission" date="2016-06" db="EMBL/GenBank/DDBJ databases">
        <authorList>
            <person name="Kjaerup R.B."/>
            <person name="Dalgaard T.S."/>
            <person name="Juul-Madsen H.R."/>
        </authorList>
    </citation>
    <scope>NUCLEOTIDE SEQUENCE [LARGE SCALE GENOMIC DNA]</scope>
    <source>
        <strain evidence="15 16">Pb300</strain>
    </source>
</reference>
<dbReference type="EMBL" id="LZYO01000071">
    <property type="protein sequence ID" value="ODH38400.1"/>
    <property type="molecule type" value="Genomic_DNA"/>
</dbReference>
<evidence type="ECO:0000259" key="14">
    <source>
        <dbReference type="PROSITE" id="PS50103"/>
    </source>
</evidence>
<feature type="domain" description="C3H1-type" evidence="14">
    <location>
        <begin position="87"/>
        <end position="109"/>
    </location>
</feature>
<dbReference type="InterPro" id="IPR000571">
    <property type="entry name" value="Znf_CCCH"/>
</dbReference>
<keyword evidence="6 11" id="KW-0863">Zinc-finger</keyword>
<accession>A0A1D2JIW3</accession>
<evidence type="ECO:0000256" key="7">
    <source>
        <dbReference type="ARBA" id="ARBA00022833"/>
    </source>
</evidence>
<evidence type="ECO:0000256" key="9">
    <source>
        <dbReference type="ARBA" id="ARBA00023242"/>
    </source>
</evidence>
<keyword evidence="3 12" id="KW-0507">mRNA processing</keyword>
<evidence type="ECO:0000256" key="8">
    <source>
        <dbReference type="ARBA" id="ARBA00022884"/>
    </source>
</evidence>
<feature type="domain" description="C3H1-type" evidence="14">
    <location>
        <begin position="139"/>
        <end position="166"/>
    </location>
</feature>
<evidence type="ECO:0000256" key="12">
    <source>
        <dbReference type="RuleBase" id="RU369008"/>
    </source>
</evidence>
<dbReference type="Pfam" id="PF00642">
    <property type="entry name" value="zf-CCCH"/>
    <property type="match status" value="1"/>
</dbReference>
<dbReference type="Proteomes" id="UP000242814">
    <property type="component" value="Unassembled WGS sequence"/>
</dbReference>
<keyword evidence="4 11" id="KW-0479">Metal-binding</keyword>
<dbReference type="VEuPathDB" id="FungiDB:PADG_07745"/>
<comment type="similarity">
    <text evidence="2 12">Belongs to the CPSF4/YTH1 family.</text>
</comment>
<dbReference type="PROSITE" id="PS50103">
    <property type="entry name" value="ZF_C3H1"/>
    <property type="match status" value="5"/>
</dbReference>
<evidence type="ECO:0000313" key="16">
    <source>
        <dbReference type="Proteomes" id="UP000242814"/>
    </source>
</evidence>
<protein>
    <recommendedName>
        <fullName evidence="12">mRNA 3'-end-processing protein</fullName>
    </recommendedName>
</protein>
<dbReference type="SUPFAM" id="SSF90229">
    <property type="entry name" value="CCCH zinc finger"/>
    <property type="match status" value="2"/>
</dbReference>
<organism evidence="15 16">
    <name type="scientific">Paracoccidioides brasiliensis</name>
    <dbReference type="NCBI Taxonomy" id="121759"/>
    <lineage>
        <taxon>Eukaryota</taxon>
        <taxon>Fungi</taxon>
        <taxon>Dikarya</taxon>
        <taxon>Ascomycota</taxon>
        <taxon>Pezizomycotina</taxon>
        <taxon>Eurotiomycetes</taxon>
        <taxon>Eurotiomycetidae</taxon>
        <taxon>Onygenales</taxon>
        <taxon>Ajellomycetaceae</taxon>
        <taxon>Paracoccidioides</taxon>
    </lineage>
</organism>
<feature type="domain" description="C3H1-type" evidence="14">
    <location>
        <begin position="110"/>
        <end position="138"/>
    </location>
</feature>
<dbReference type="Gene3D" id="3.30.1370.210">
    <property type="match status" value="1"/>
</dbReference>
<gene>
    <name evidence="15" type="ORF">ACO22_02351</name>
</gene>
<dbReference type="AlphaFoldDB" id="A0A1D2JIW3"/>
<dbReference type="FunFam" id="4.10.1000.10:FF:000012">
    <property type="entry name" value="cleavage and polyadenylation specificity factor subunit 4"/>
    <property type="match status" value="1"/>
</dbReference>
<dbReference type="PANTHER" id="PTHR23102">
    <property type="entry name" value="CLEAVAGE AND POLYADENYLATION SPECIFICITY FACTOR SUBUNIT 4-RELATED"/>
    <property type="match status" value="1"/>
</dbReference>
<evidence type="ECO:0000256" key="1">
    <source>
        <dbReference type="ARBA" id="ARBA00004123"/>
    </source>
</evidence>
<dbReference type="PANTHER" id="PTHR23102:SF24">
    <property type="entry name" value="CLEAVAGE AND POLYADENYLATION SPECIFICITY FACTOR SUBUNIT 4"/>
    <property type="match status" value="1"/>
</dbReference>
<feature type="domain" description="C3H1-type" evidence="14">
    <location>
        <begin position="168"/>
        <end position="191"/>
    </location>
</feature>
<feature type="zinc finger region" description="C3H1-type" evidence="11">
    <location>
        <begin position="87"/>
        <end position="109"/>
    </location>
</feature>
<keyword evidence="7 11" id="KW-0862">Zinc</keyword>
<feature type="zinc finger region" description="C3H1-type" evidence="11">
    <location>
        <begin position="110"/>
        <end position="138"/>
    </location>
</feature>
<comment type="subcellular location">
    <subcellularLocation>
        <location evidence="1 12">Nucleus</location>
    </subcellularLocation>
</comment>
<comment type="caution">
    <text evidence="15">The sequence shown here is derived from an EMBL/GenBank/DDBJ whole genome shotgun (WGS) entry which is preliminary data.</text>
</comment>
<dbReference type="InterPro" id="IPR036855">
    <property type="entry name" value="Znf_CCCH_sf"/>
</dbReference>
<dbReference type="InterPro" id="IPR045348">
    <property type="entry name" value="CPSF4/Yth1"/>
</dbReference>
<dbReference type="SMART" id="SM00356">
    <property type="entry name" value="ZnF_C3H1"/>
    <property type="match status" value="5"/>
</dbReference>
<feature type="zinc finger region" description="C3H1-type" evidence="11">
    <location>
        <begin position="139"/>
        <end position="166"/>
    </location>
</feature>
<dbReference type="GO" id="GO:0008270">
    <property type="term" value="F:zinc ion binding"/>
    <property type="evidence" value="ECO:0007669"/>
    <property type="project" value="UniProtKB-KW"/>
</dbReference>
<keyword evidence="5 12" id="KW-0677">Repeat</keyword>
<feature type="domain" description="C3H1-type" evidence="14">
    <location>
        <begin position="40"/>
        <end position="67"/>
    </location>
</feature>
<proteinExistence type="inferred from homology"/>
<feature type="zinc finger region" description="C3H1-type" evidence="11">
    <location>
        <begin position="168"/>
        <end position="191"/>
    </location>
</feature>
<evidence type="ECO:0000313" key="15">
    <source>
        <dbReference type="EMBL" id="ODH38400.1"/>
    </source>
</evidence>
<dbReference type="GO" id="GO:0003723">
    <property type="term" value="F:RNA binding"/>
    <property type="evidence" value="ECO:0007669"/>
    <property type="project" value="UniProtKB-UniRule"/>
</dbReference>
<evidence type="ECO:0000256" key="10">
    <source>
        <dbReference type="ARBA" id="ARBA00024826"/>
    </source>
</evidence>
<name>A0A1D2JIW3_PARBR</name>
<evidence type="ECO:0000256" key="13">
    <source>
        <dbReference type="SAM" id="MobiDB-lite"/>
    </source>
</evidence>
<evidence type="ECO:0000256" key="2">
    <source>
        <dbReference type="ARBA" id="ARBA00008907"/>
    </source>
</evidence>
<dbReference type="VEuPathDB" id="FungiDB:PABG_06223"/>
<feature type="zinc finger region" description="C3H1-type" evidence="11">
    <location>
        <begin position="40"/>
        <end position="67"/>
    </location>
</feature>
<evidence type="ECO:0000256" key="4">
    <source>
        <dbReference type="ARBA" id="ARBA00022723"/>
    </source>
</evidence>
<keyword evidence="8 12" id="KW-0694">RNA-binding</keyword>
<comment type="function">
    <text evidence="10 12">Component of the cleavage factor I (CF I) involved in pre-mRNA 3'-end processing.</text>
</comment>
<feature type="compositionally biased region" description="Basic and acidic residues" evidence="13">
    <location>
        <begin position="213"/>
        <end position="251"/>
    </location>
</feature>
<sequence>MSVGVRAVADRIVSPDAPRDPSFNFSFSPFLAKTFSFGLASDVPVCKAYREGHCPLGPTCPDRHPTPSRISSATSPAISASTHGTLVCKHFLKGLCKKGIKCEYLHEYNLRRMPECQNFARTGYCPNGDECLYQHVPEEAKLPPCEHYERGFCELGPLCAKKHVRKKLCRFYLAGFCPEGRACLEGSHPRWPDNLPKPMIKVAKTEADLERERARIREEQEKEEEREREWRRENRGRDGRFGRGRTRDGNRTGHHNHVKTVQPRTFGLRFNLNLGNHQFRKQQLDLNIAAHV</sequence>
<evidence type="ECO:0000256" key="3">
    <source>
        <dbReference type="ARBA" id="ARBA00022664"/>
    </source>
</evidence>
<feature type="region of interest" description="Disordered" evidence="13">
    <location>
        <begin position="213"/>
        <end position="257"/>
    </location>
</feature>